<protein>
    <submittedName>
        <fullName evidence="1">Uncharacterized protein</fullName>
    </submittedName>
</protein>
<dbReference type="AlphaFoldDB" id="A0A699HE13"/>
<gene>
    <name evidence="1" type="ORF">Tci_377424</name>
</gene>
<proteinExistence type="predicted"/>
<reference evidence="1" key="1">
    <citation type="journal article" date="2019" name="Sci. Rep.">
        <title>Draft genome of Tanacetum cinerariifolium, the natural source of mosquito coil.</title>
        <authorList>
            <person name="Yamashiro T."/>
            <person name="Shiraishi A."/>
            <person name="Satake H."/>
            <person name="Nakayama K."/>
        </authorList>
    </citation>
    <scope>NUCLEOTIDE SEQUENCE</scope>
</reference>
<dbReference type="EMBL" id="BKCJ010148471">
    <property type="protein sequence ID" value="GEY05450.1"/>
    <property type="molecule type" value="Genomic_DNA"/>
</dbReference>
<comment type="caution">
    <text evidence="1">The sequence shown here is derived from an EMBL/GenBank/DDBJ whole genome shotgun (WGS) entry which is preliminary data.</text>
</comment>
<name>A0A699HE13_TANCI</name>
<sequence>MDPNTIVLNIGSDEEDANWVNDDVIKGINVNDHNWIIELLNKVKGGSDVNNGSDEVPIHVIFSKTATKWPSGKVLDFLTSGKGSNLARCVHWGGQGRVGNGSGINS</sequence>
<organism evidence="1">
    <name type="scientific">Tanacetum cinerariifolium</name>
    <name type="common">Dalmatian daisy</name>
    <name type="synonym">Chrysanthemum cinerariifolium</name>
    <dbReference type="NCBI Taxonomy" id="118510"/>
    <lineage>
        <taxon>Eukaryota</taxon>
        <taxon>Viridiplantae</taxon>
        <taxon>Streptophyta</taxon>
        <taxon>Embryophyta</taxon>
        <taxon>Tracheophyta</taxon>
        <taxon>Spermatophyta</taxon>
        <taxon>Magnoliopsida</taxon>
        <taxon>eudicotyledons</taxon>
        <taxon>Gunneridae</taxon>
        <taxon>Pentapetalae</taxon>
        <taxon>asterids</taxon>
        <taxon>campanulids</taxon>
        <taxon>Asterales</taxon>
        <taxon>Asteraceae</taxon>
        <taxon>Asteroideae</taxon>
        <taxon>Anthemideae</taxon>
        <taxon>Anthemidinae</taxon>
        <taxon>Tanacetum</taxon>
    </lineage>
</organism>
<accession>A0A699HE13</accession>
<evidence type="ECO:0000313" key="1">
    <source>
        <dbReference type="EMBL" id="GEY05450.1"/>
    </source>
</evidence>